<evidence type="ECO:0000256" key="3">
    <source>
        <dbReference type="ARBA" id="ARBA00023004"/>
    </source>
</evidence>
<reference evidence="7 8" key="1">
    <citation type="submission" date="2018-11" db="EMBL/GenBank/DDBJ databases">
        <title>Genome sequencing and assembly of Clostridium tagluense strain A121.</title>
        <authorList>
            <person name="Murakami T."/>
            <person name="Segawa T."/>
            <person name="Shcherbakova V.A."/>
            <person name="Mori H."/>
            <person name="Yoshimura Y."/>
        </authorList>
    </citation>
    <scope>NUCLEOTIDE SEQUENCE [LARGE SCALE GENOMIC DNA]</scope>
    <source>
        <strain evidence="7 8">A121</strain>
    </source>
</reference>
<dbReference type="PANTHER" id="PTHR13847:SF274">
    <property type="entry name" value="RIESKE 2FE-2S IRON-SULFUR PROTEIN YHFW-RELATED"/>
    <property type="match status" value="1"/>
</dbReference>
<dbReference type="GO" id="GO:0046872">
    <property type="term" value="F:metal ion binding"/>
    <property type="evidence" value="ECO:0007669"/>
    <property type="project" value="UniProtKB-KW"/>
</dbReference>
<proteinExistence type="predicted"/>
<name>A0A401UKY3_9CLOT</name>
<dbReference type="InterPro" id="IPR017941">
    <property type="entry name" value="Rieske_2Fe-2S"/>
</dbReference>
<feature type="domain" description="Rieske" evidence="6">
    <location>
        <begin position="426"/>
        <end position="510"/>
    </location>
</feature>
<dbReference type="InterPro" id="IPR006076">
    <property type="entry name" value="FAD-dep_OxRdtase"/>
</dbReference>
<evidence type="ECO:0000256" key="2">
    <source>
        <dbReference type="ARBA" id="ARBA00022723"/>
    </source>
</evidence>
<evidence type="ECO:0000256" key="1">
    <source>
        <dbReference type="ARBA" id="ARBA00022714"/>
    </source>
</evidence>
<dbReference type="GO" id="GO:0005737">
    <property type="term" value="C:cytoplasm"/>
    <property type="evidence" value="ECO:0007669"/>
    <property type="project" value="TreeGrafter"/>
</dbReference>
<dbReference type="Gene3D" id="3.30.9.10">
    <property type="entry name" value="D-Amino Acid Oxidase, subunit A, domain 2"/>
    <property type="match status" value="1"/>
</dbReference>
<accession>A0A401UKY3</accession>
<comment type="caution">
    <text evidence="7">The sequence shown here is derived from an EMBL/GenBank/DDBJ whole genome shotgun (WGS) entry which is preliminary data.</text>
</comment>
<dbReference type="EMBL" id="BHYK01000008">
    <property type="protein sequence ID" value="GCD10211.1"/>
    <property type="molecule type" value="Genomic_DNA"/>
</dbReference>
<evidence type="ECO:0000259" key="6">
    <source>
        <dbReference type="PROSITE" id="PS51296"/>
    </source>
</evidence>
<evidence type="ECO:0000313" key="7">
    <source>
        <dbReference type="EMBL" id="GCD10211.1"/>
    </source>
</evidence>
<dbReference type="OrthoDB" id="9767869at2"/>
<keyword evidence="5" id="KW-1015">Disulfide bond</keyword>
<dbReference type="GO" id="GO:0016705">
    <property type="term" value="F:oxidoreductase activity, acting on paired donors, with incorporation or reduction of molecular oxygen"/>
    <property type="evidence" value="ECO:0007669"/>
    <property type="project" value="UniProtKB-ARBA"/>
</dbReference>
<dbReference type="InterPro" id="IPR005805">
    <property type="entry name" value="Rieske_Fe-S_prot_C"/>
</dbReference>
<dbReference type="GO" id="GO:0004497">
    <property type="term" value="F:monooxygenase activity"/>
    <property type="evidence" value="ECO:0007669"/>
    <property type="project" value="UniProtKB-ARBA"/>
</dbReference>
<keyword evidence="1" id="KW-0001">2Fe-2S</keyword>
<organism evidence="7 8">
    <name type="scientific">Clostridium tagluense</name>
    <dbReference type="NCBI Taxonomy" id="360422"/>
    <lineage>
        <taxon>Bacteria</taxon>
        <taxon>Bacillati</taxon>
        <taxon>Bacillota</taxon>
        <taxon>Clostridia</taxon>
        <taxon>Eubacteriales</taxon>
        <taxon>Clostridiaceae</taxon>
        <taxon>Clostridium</taxon>
    </lineage>
</organism>
<keyword evidence="8" id="KW-1185">Reference proteome</keyword>
<dbReference type="Proteomes" id="UP000287872">
    <property type="component" value="Unassembled WGS sequence"/>
</dbReference>
<dbReference type="RefSeq" id="WP_125000400.1">
    <property type="nucleotide sequence ID" value="NZ_BHYK01000008.1"/>
</dbReference>
<keyword evidence="4" id="KW-0411">Iron-sulfur</keyword>
<dbReference type="Gene3D" id="2.102.10.10">
    <property type="entry name" value="Rieske [2Fe-2S] iron-sulphur domain"/>
    <property type="match status" value="1"/>
</dbReference>
<dbReference type="PROSITE" id="PS51296">
    <property type="entry name" value="RIESKE"/>
    <property type="match status" value="1"/>
</dbReference>
<dbReference type="PANTHER" id="PTHR13847">
    <property type="entry name" value="SARCOSINE DEHYDROGENASE-RELATED"/>
    <property type="match status" value="1"/>
</dbReference>
<dbReference type="AlphaFoldDB" id="A0A401UKY3"/>
<evidence type="ECO:0000256" key="4">
    <source>
        <dbReference type="ARBA" id="ARBA00023014"/>
    </source>
</evidence>
<dbReference type="FunFam" id="2.102.10.10:FF:000014">
    <property type="entry name" value="Oxidoreductase, FAD dependent"/>
    <property type="match status" value="1"/>
</dbReference>
<dbReference type="GO" id="GO:0051537">
    <property type="term" value="F:2 iron, 2 sulfur cluster binding"/>
    <property type="evidence" value="ECO:0007669"/>
    <property type="project" value="UniProtKB-KW"/>
</dbReference>
<dbReference type="InterPro" id="IPR036922">
    <property type="entry name" value="Rieske_2Fe-2S_sf"/>
</dbReference>
<dbReference type="Pfam" id="PF00355">
    <property type="entry name" value="Rieske"/>
    <property type="match status" value="1"/>
</dbReference>
<gene>
    <name evidence="7" type="ORF">Ctaglu_18340</name>
</gene>
<keyword evidence="2" id="KW-0479">Metal-binding</keyword>
<dbReference type="Gene3D" id="3.50.50.60">
    <property type="entry name" value="FAD/NAD(P)-binding domain"/>
    <property type="match status" value="1"/>
</dbReference>
<evidence type="ECO:0000256" key="5">
    <source>
        <dbReference type="ARBA" id="ARBA00023157"/>
    </source>
</evidence>
<dbReference type="GO" id="GO:0016020">
    <property type="term" value="C:membrane"/>
    <property type="evidence" value="ECO:0007669"/>
    <property type="project" value="InterPro"/>
</dbReference>
<keyword evidence="3" id="KW-0408">Iron</keyword>
<dbReference type="InterPro" id="IPR038010">
    <property type="entry name" value="YhfW_C"/>
</dbReference>
<protein>
    <submittedName>
        <fullName evidence="7">(2Fe-2S)-binding protein</fullName>
    </submittedName>
</protein>
<dbReference type="InterPro" id="IPR036188">
    <property type="entry name" value="FAD/NAD-bd_sf"/>
</dbReference>
<dbReference type="SUPFAM" id="SSF51905">
    <property type="entry name" value="FAD/NAD(P)-binding domain"/>
    <property type="match status" value="1"/>
</dbReference>
<dbReference type="PRINTS" id="PR00162">
    <property type="entry name" value="RIESKE"/>
</dbReference>
<evidence type="ECO:0000313" key="8">
    <source>
        <dbReference type="Proteomes" id="UP000287872"/>
    </source>
</evidence>
<dbReference type="Pfam" id="PF01266">
    <property type="entry name" value="DAO"/>
    <property type="match status" value="1"/>
</dbReference>
<dbReference type="SUPFAM" id="SSF50022">
    <property type="entry name" value="ISP domain"/>
    <property type="match status" value="1"/>
</dbReference>
<sequence length="521" mass="58652">MNEKNNIGINDEPTAKSYWLDSTPETNYPRLEKDINVDIVIIGGGITGITTALLLKNEGFKIALIEADKIAQGTTGHTTAYVTSQHDIIYSDLIERIGIKKAKQYADANEGAIDFIENTVKKYNIDCDFCRVPAYTYTTDEDYVETIMAEVNAAISLGIKAKYVEKLDLPFSIKGALCFENQAQFHPRKYLLKVAENISGNESQIYEHTRAVDIKHDNLYTVITDTGFKVRASKVILASHFPFYDGLGLYFARLRPERSYVITAKIKDELPKGTFVDSGEAGWYFRSQNYRDGQMIIIGGQDHKTAHGGDMLEHYDNLKKFAQENFAVEEFLYKWSTQDYITIDSVPYVGNLTSKSENIYVATGYGEWGMTNGTAAANILRDIIVKNKSPYEDVYNPSRHISTDGITNFVKENFDVAKELIKGKLEIGQHNIDLKNDQGKVVDIDGERYGAYRDKNGELHIVDITCTHIGCELKWNSAESSWDCPCHGSRFTFEGDIIEGPAVCRLNHYKEGKNTIDSNII</sequence>
<dbReference type="CDD" id="cd03477">
    <property type="entry name" value="Rieske_YhfW_C"/>
    <property type="match status" value="1"/>
</dbReference>